<dbReference type="EMBL" id="JAPNTZ010000006">
    <property type="protein sequence ID" value="MCY1139773.1"/>
    <property type="molecule type" value="Genomic_DNA"/>
</dbReference>
<dbReference type="Proteomes" id="UP001151002">
    <property type="component" value="Unassembled WGS sequence"/>
</dbReference>
<comment type="caution">
    <text evidence="1">The sequence shown here is derived from an EMBL/GenBank/DDBJ whole genome shotgun (WGS) entry which is preliminary data.</text>
</comment>
<keyword evidence="2" id="KW-1185">Reference proteome</keyword>
<sequence length="234" mass="26244">MTDSAGDAYPSTPAKRRRNVWKTAARKYAIPILPGEWQVLTATLILRPFGFIARGVGANDRTLGIILEPLFMPLDYEPAAWTVAPGSYVPGVFPYHRLSFHESEAEKYMHDLAGAVVETVLPYITENGSLEGYFDLCRRYNADHPNQLGNPHILYRQAATAVILERPEDAERAARAVQEAIDAHPTDDRDWVRRLHEQAGAFRNRLIADPAALKAELISGMDEQKRRRKLPLSG</sequence>
<accession>A0ABT4AZV6</accession>
<gene>
    <name evidence="1" type="ORF">OWR29_17365</name>
</gene>
<organism evidence="1 2">
    <name type="scientific">Paractinoplanes pyxinae</name>
    <dbReference type="NCBI Taxonomy" id="2997416"/>
    <lineage>
        <taxon>Bacteria</taxon>
        <taxon>Bacillati</taxon>
        <taxon>Actinomycetota</taxon>
        <taxon>Actinomycetes</taxon>
        <taxon>Micromonosporales</taxon>
        <taxon>Micromonosporaceae</taxon>
        <taxon>Paractinoplanes</taxon>
    </lineage>
</organism>
<evidence type="ECO:0000313" key="2">
    <source>
        <dbReference type="Proteomes" id="UP001151002"/>
    </source>
</evidence>
<proteinExistence type="predicted"/>
<protein>
    <submittedName>
        <fullName evidence="1">Uncharacterized protein</fullName>
    </submittedName>
</protein>
<reference evidence="1" key="1">
    <citation type="submission" date="2022-11" db="EMBL/GenBank/DDBJ databases">
        <authorList>
            <person name="Somphong A."/>
            <person name="Phongsopitanun W."/>
        </authorList>
    </citation>
    <scope>NUCLEOTIDE SEQUENCE</scope>
    <source>
        <strain evidence="1">Pm04-4</strain>
    </source>
</reference>
<name>A0ABT4AZV6_9ACTN</name>
<dbReference type="RefSeq" id="WP_267563931.1">
    <property type="nucleotide sequence ID" value="NZ_JAPNTZ010000006.1"/>
</dbReference>
<evidence type="ECO:0000313" key="1">
    <source>
        <dbReference type="EMBL" id="MCY1139773.1"/>
    </source>
</evidence>